<evidence type="ECO:0000313" key="2">
    <source>
        <dbReference type="Proteomes" id="UP000812287"/>
    </source>
</evidence>
<accession>A0A9P7VJ17</accession>
<keyword evidence="2" id="KW-1185">Reference proteome</keyword>
<gene>
    <name evidence="1" type="ORF">BT62DRAFT_479549</name>
</gene>
<comment type="caution">
    <text evidence="1">The sequence shown here is derived from an EMBL/GenBank/DDBJ whole genome shotgun (WGS) entry which is preliminary data.</text>
</comment>
<sequence length="181" mass="20999">MIFWVLGRSDVGHLYRHDVEAFYCVLLILCCHYENCSIRRRSVHEGIEIEKGDAFCYVVHHGGHLLRRKKLVSWFVPKAIPTSTSFSAFRPWLVNNIRYAFKAGLHARSLAYLRLNFPRRKQFLSNASHQKSDIAQTATVTLKAWSPLMTRRLVTTLSTRTFWHLCQGIDSQPLVIKKVEV</sequence>
<evidence type="ECO:0000313" key="1">
    <source>
        <dbReference type="EMBL" id="KAG7441473.1"/>
    </source>
</evidence>
<dbReference type="GeneID" id="66103398"/>
<dbReference type="OrthoDB" id="5569250at2759"/>
<dbReference type="RefSeq" id="XP_043034973.1">
    <property type="nucleotide sequence ID" value="XM_043181102.1"/>
</dbReference>
<organism evidence="1 2">
    <name type="scientific">Guyanagaster necrorhizus</name>
    <dbReference type="NCBI Taxonomy" id="856835"/>
    <lineage>
        <taxon>Eukaryota</taxon>
        <taxon>Fungi</taxon>
        <taxon>Dikarya</taxon>
        <taxon>Basidiomycota</taxon>
        <taxon>Agaricomycotina</taxon>
        <taxon>Agaricomycetes</taxon>
        <taxon>Agaricomycetidae</taxon>
        <taxon>Agaricales</taxon>
        <taxon>Marasmiineae</taxon>
        <taxon>Physalacriaceae</taxon>
        <taxon>Guyanagaster</taxon>
    </lineage>
</organism>
<proteinExistence type="predicted"/>
<reference evidence="1" key="1">
    <citation type="submission" date="2020-11" db="EMBL/GenBank/DDBJ databases">
        <title>Adaptations for nitrogen fixation in a non-lichenized fungal sporocarp promotes dispersal by wood-feeding termites.</title>
        <authorList>
            <consortium name="DOE Joint Genome Institute"/>
            <person name="Koch R.A."/>
            <person name="Yoon G."/>
            <person name="Arayal U."/>
            <person name="Lail K."/>
            <person name="Amirebrahimi M."/>
            <person name="Labutti K."/>
            <person name="Lipzen A."/>
            <person name="Riley R."/>
            <person name="Barry K."/>
            <person name="Henrissat B."/>
            <person name="Grigoriev I.V."/>
            <person name="Herr J.R."/>
            <person name="Aime M.C."/>
        </authorList>
    </citation>
    <scope>NUCLEOTIDE SEQUENCE</scope>
    <source>
        <strain evidence="1">MCA 3950</strain>
    </source>
</reference>
<dbReference type="Proteomes" id="UP000812287">
    <property type="component" value="Unassembled WGS sequence"/>
</dbReference>
<protein>
    <submittedName>
        <fullName evidence="1">Uncharacterized protein</fullName>
    </submittedName>
</protein>
<dbReference type="AlphaFoldDB" id="A0A9P7VJ17"/>
<name>A0A9P7VJ17_9AGAR</name>
<dbReference type="EMBL" id="MU250559">
    <property type="protein sequence ID" value="KAG7441473.1"/>
    <property type="molecule type" value="Genomic_DNA"/>
</dbReference>